<dbReference type="InterPro" id="IPR020891">
    <property type="entry name" value="UPF0758_CS"/>
</dbReference>
<feature type="domain" description="MPN" evidence="8">
    <location>
        <begin position="151"/>
        <end position="273"/>
    </location>
</feature>
<dbReference type="InterPro" id="IPR010994">
    <property type="entry name" value="RuvA_2-like"/>
</dbReference>
<organism evidence="9 10">
    <name type="scientific">Chitinasiproducens palmae</name>
    <dbReference type="NCBI Taxonomy" id="1770053"/>
    <lineage>
        <taxon>Bacteria</taxon>
        <taxon>Pseudomonadati</taxon>
        <taxon>Pseudomonadota</taxon>
        <taxon>Betaproteobacteria</taxon>
        <taxon>Burkholderiales</taxon>
        <taxon>Burkholderiaceae</taxon>
        <taxon>Chitinasiproducens</taxon>
    </lineage>
</organism>
<sequence length="273" mass="29549">MKEAPGSSPGNDARHVSAAARTGGRADRQESGIVSQPAKPCARRGPGADLPISRWPVDLRPRERLQEAGPGALSNAELLALLLGSGPAHCNAVAFGQALLARFGSLRALLHADRRVLAAVRGMGPAKLSKLQAVLQLVERALVENLRADAPFAGPANVKDYLRLTLGMRSREIFMCLYLDARHRLIASEEASRGTLTQTAVYPREIVREALMRNAVAVIVAHNHPSGQAAPSEADQRLTYRLKAALELMDVRLLDHMIVTHDSVMSFAERGWL</sequence>
<dbReference type="Pfam" id="PF20582">
    <property type="entry name" value="UPF0758_N"/>
    <property type="match status" value="1"/>
</dbReference>
<name>A0A1H2PS43_9BURK</name>
<dbReference type="PROSITE" id="PS01302">
    <property type="entry name" value="UPF0758"/>
    <property type="match status" value="1"/>
</dbReference>
<gene>
    <name evidence="9" type="ORF">SAMN05216551_10816</name>
</gene>
<dbReference type="GO" id="GO:0006508">
    <property type="term" value="P:proteolysis"/>
    <property type="evidence" value="ECO:0007669"/>
    <property type="project" value="UniProtKB-KW"/>
</dbReference>
<dbReference type="EMBL" id="FNLO01000008">
    <property type="protein sequence ID" value="SDV49368.1"/>
    <property type="molecule type" value="Genomic_DNA"/>
</dbReference>
<dbReference type="InterPro" id="IPR046778">
    <property type="entry name" value="UPF0758_N"/>
</dbReference>
<keyword evidence="3" id="KW-0378">Hydrolase</keyword>
<evidence type="ECO:0000259" key="8">
    <source>
        <dbReference type="PROSITE" id="PS50249"/>
    </source>
</evidence>
<dbReference type="GO" id="GO:0008237">
    <property type="term" value="F:metallopeptidase activity"/>
    <property type="evidence" value="ECO:0007669"/>
    <property type="project" value="UniProtKB-KW"/>
</dbReference>
<keyword evidence="5" id="KW-0482">Metalloprotease</keyword>
<evidence type="ECO:0000256" key="1">
    <source>
        <dbReference type="ARBA" id="ARBA00022670"/>
    </source>
</evidence>
<dbReference type="InterPro" id="IPR037518">
    <property type="entry name" value="MPN"/>
</dbReference>
<dbReference type="InterPro" id="IPR025657">
    <property type="entry name" value="RadC_JAB"/>
</dbReference>
<keyword evidence="4" id="KW-0862">Zinc</keyword>
<dbReference type="Pfam" id="PF04002">
    <property type="entry name" value="RadC"/>
    <property type="match status" value="1"/>
</dbReference>
<evidence type="ECO:0000256" key="2">
    <source>
        <dbReference type="ARBA" id="ARBA00022723"/>
    </source>
</evidence>
<keyword evidence="2" id="KW-0479">Metal-binding</keyword>
<evidence type="ECO:0000313" key="10">
    <source>
        <dbReference type="Proteomes" id="UP000243719"/>
    </source>
</evidence>
<evidence type="ECO:0000313" key="9">
    <source>
        <dbReference type="EMBL" id="SDV49368.1"/>
    </source>
</evidence>
<evidence type="ECO:0000256" key="4">
    <source>
        <dbReference type="ARBA" id="ARBA00022833"/>
    </source>
</evidence>
<evidence type="ECO:0000256" key="7">
    <source>
        <dbReference type="SAM" id="MobiDB-lite"/>
    </source>
</evidence>
<protein>
    <submittedName>
        <fullName evidence="9">DNA replication and repair protein RadC</fullName>
    </submittedName>
</protein>
<dbReference type="InterPro" id="IPR001405">
    <property type="entry name" value="UPF0758"/>
</dbReference>
<dbReference type="PANTHER" id="PTHR30471:SF3">
    <property type="entry name" value="UPF0758 PROTEIN YEES-RELATED"/>
    <property type="match status" value="1"/>
</dbReference>
<accession>A0A1H2PS43</accession>
<proteinExistence type="inferred from homology"/>
<keyword evidence="1" id="KW-0645">Protease</keyword>
<dbReference type="Gene3D" id="3.40.140.10">
    <property type="entry name" value="Cytidine Deaminase, domain 2"/>
    <property type="match status" value="1"/>
</dbReference>
<dbReference type="STRING" id="1770053.SAMN05216551_10816"/>
<reference evidence="10" key="1">
    <citation type="submission" date="2016-09" db="EMBL/GenBank/DDBJ databases">
        <authorList>
            <person name="Varghese N."/>
            <person name="Submissions S."/>
        </authorList>
    </citation>
    <scope>NUCLEOTIDE SEQUENCE [LARGE SCALE GENOMIC DNA]</scope>
    <source>
        <strain evidence="10">JS23</strain>
    </source>
</reference>
<evidence type="ECO:0000256" key="5">
    <source>
        <dbReference type="ARBA" id="ARBA00023049"/>
    </source>
</evidence>
<feature type="region of interest" description="Disordered" evidence="7">
    <location>
        <begin position="1"/>
        <end position="54"/>
    </location>
</feature>
<dbReference type="SUPFAM" id="SSF47781">
    <property type="entry name" value="RuvA domain 2-like"/>
    <property type="match status" value="1"/>
</dbReference>
<dbReference type="PROSITE" id="PS50249">
    <property type="entry name" value="MPN"/>
    <property type="match status" value="1"/>
</dbReference>
<evidence type="ECO:0000256" key="6">
    <source>
        <dbReference type="RuleBase" id="RU003797"/>
    </source>
</evidence>
<dbReference type="PANTHER" id="PTHR30471">
    <property type="entry name" value="DNA REPAIR PROTEIN RADC"/>
    <property type="match status" value="1"/>
</dbReference>
<dbReference type="NCBIfam" id="TIGR00608">
    <property type="entry name" value="radc"/>
    <property type="match status" value="1"/>
</dbReference>
<dbReference type="AlphaFoldDB" id="A0A1H2PS43"/>
<dbReference type="NCBIfam" id="NF000642">
    <property type="entry name" value="PRK00024.1"/>
    <property type="match status" value="1"/>
</dbReference>
<dbReference type="Proteomes" id="UP000243719">
    <property type="component" value="Unassembled WGS sequence"/>
</dbReference>
<dbReference type="GO" id="GO:0046872">
    <property type="term" value="F:metal ion binding"/>
    <property type="evidence" value="ECO:0007669"/>
    <property type="project" value="UniProtKB-KW"/>
</dbReference>
<dbReference type="SUPFAM" id="SSF102712">
    <property type="entry name" value="JAB1/MPN domain"/>
    <property type="match status" value="1"/>
</dbReference>
<evidence type="ECO:0000256" key="3">
    <source>
        <dbReference type="ARBA" id="ARBA00022801"/>
    </source>
</evidence>
<dbReference type="Gene3D" id="1.10.150.20">
    <property type="entry name" value="5' to 3' exonuclease, C-terminal subdomain"/>
    <property type="match status" value="1"/>
</dbReference>
<dbReference type="CDD" id="cd08071">
    <property type="entry name" value="MPN_DUF2466"/>
    <property type="match status" value="1"/>
</dbReference>
<comment type="similarity">
    <text evidence="6">Belongs to the UPF0758 family.</text>
</comment>
<keyword evidence="10" id="KW-1185">Reference proteome</keyword>